<feature type="region of interest" description="Disordered" evidence="1">
    <location>
        <begin position="280"/>
        <end position="321"/>
    </location>
</feature>
<evidence type="ECO:0000256" key="1">
    <source>
        <dbReference type="SAM" id="MobiDB-lite"/>
    </source>
</evidence>
<organism evidence="2 3">
    <name type="scientific">Pomacea canaliculata</name>
    <name type="common">Golden apple snail</name>
    <dbReference type="NCBI Taxonomy" id="400727"/>
    <lineage>
        <taxon>Eukaryota</taxon>
        <taxon>Metazoa</taxon>
        <taxon>Spiralia</taxon>
        <taxon>Lophotrochozoa</taxon>
        <taxon>Mollusca</taxon>
        <taxon>Gastropoda</taxon>
        <taxon>Caenogastropoda</taxon>
        <taxon>Architaenioglossa</taxon>
        <taxon>Ampullarioidea</taxon>
        <taxon>Ampullariidae</taxon>
        <taxon>Pomacea</taxon>
    </lineage>
</organism>
<feature type="compositionally biased region" description="Basic and acidic residues" evidence="1">
    <location>
        <begin position="615"/>
        <end position="626"/>
    </location>
</feature>
<dbReference type="InterPro" id="IPR033349">
    <property type="entry name" value="ATRIP"/>
</dbReference>
<sequence length="819" mass="90361">MDTNVTPSKRRRLDNPDDSGDWDKNFTLTQQDLDTLDIIESQAVGESVLHPSTSYHPDPDDSHAVAPVQYRPSLFQVPSVAEVNRLKVRTSTSSSSGSSAYPKSESSFSLRKTPSTDCSSAPGSLTTSKSSSSHHSSNQSLSDLSHQVSIPAASGTGVDAKSNLGTIVAMKEELTKRTIEAERLKSESVLAQKAKSDLYVRDGEVKFLQDTLRRQEAEIEKLREERDNRREREAQHQKEHEKSLKADNERLQTLIEFKSQDCQRLQERCQSLEERLRELNVHGSSISSSQGSPRKSPRKRRVAPGPSKAPEQRGFPSHQSFLSAVDVSGSRSRNFENAETMTEPFTLPSTLSDRASFQPNTRHPRLQLHIFPPTGEVTGPQIVSQLLQCSYNPSGDLCERGITGLLQALPSRLDLTELQYTRDLTTSRLSPVKRCFSTESKRNFSPAVPSSVECKAVVPKEHFLYAIEGLRSLLDSEQTEQTLGTSFLEGEPQHAPVKTSLSGCILILPLLNDYLGHYINIISSPMHGGCMSPSSGCSTPNGYESSLESITASLEVLLHEGAEYANNLESLTLTSLKVLRKLLCLNEDVRATCIQSKVIPPVTRPPVNTSSSSLDTDHNEHRKTDDSGMEGDDEKNGSSSSTFESPDSIASPAAHMQELNILLKLVRLATPGQEKSKFNKLIVQESLSALTVLAEKSSDLEVGRNGVSLIMENDCRCSAQVIPSLVHAMCRLFQDHRTASSDDILGALRKGVSLLHAISLGDLHFQHRYTPVHPSYTSLMFDLTLLYKKYPLIPPAEASALEDLWDYEHEDSDISQDSN</sequence>
<feature type="region of interest" description="Disordered" evidence="1">
    <location>
        <begin position="602"/>
        <end position="648"/>
    </location>
</feature>
<dbReference type="AlphaFoldDB" id="A0A2T7NUR9"/>
<evidence type="ECO:0008006" key="4">
    <source>
        <dbReference type="Google" id="ProtNLM"/>
    </source>
</evidence>
<proteinExistence type="predicted"/>
<feature type="region of interest" description="Disordered" evidence="1">
    <location>
        <begin position="1"/>
        <end position="25"/>
    </location>
</feature>
<feature type="region of interest" description="Disordered" evidence="1">
    <location>
        <begin position="44"/>
        <end position="70"/>
    </location>
</feature>
<feature type="compositionally biased region" description="Polar residues" evidence="1">
    <location>
        <begin position="108"/>
        <end position="118"/>
    </location>
</feature>
<name>A0A2T7NUR9_POMCA</name>
<dbReference type="GO" id="GO:0006281">
    <property type="term" value="P:DNA repair"/>
    <property type="evidence" value="ECO:0007669"/>
    <property type="project" value="TreeGrafter"/>
</dbReference>
<evidence type="ECO:0000313" key="3">
    <source>
        <dbReference type="Proteomes" id="UP000245119"/>
    </source>
</evidence>
<dbReference type="STRING" id="400727.A0A2T7NUR9"/>
<dbReference type="PANTHER" id="PTHR28594">
    <property type="entry name" value="ATR-INTERACTING PROTEIN"/>
    <property type="match status" value="1"/>
</dbReference>
<protein>
    <recommendedName>
        <fullName evidence="4">ATR-interacting protein</fullName>
    </recommendedName>
</protein>
<feature type="compositionally biased region" description="Low complexity" evidence="1">
    <location>
        <begin position="119"/>
        <end position="145"/>
    </location>
</feature>
<dbReference type="EMBL" id="PZQS01000009">
    <property type="protein sequence ID" value="PVD24902.1"/>
    <property type="molecule type" value="Genomic_DNA"/>
</dbReference>
<feature type="compositionally biased region" description="Low complexity" evidence="1">
    <location>
        <begin position="283"/>
        <end position="294"/>
    </location>
</feature>
<feature type="region of interest" description="Disordered" evidence="1">
    <location>
        <begin position="223"/>
        <end position="247"/>
    </location>
</feature>
<accession>A0A2T7NUR9</accession>
<comment type="caution">
    <text evidence="2">The sequence shown here is derived from an EMBL/GenBank/DDBJ whole genome shotgun (WGS) entry which is preliminary data.</text>
</comment>
<evidence type="ECO:0000313" key="2">
    <source>
        <dbReference type="EMBL" id="PVD24902.1"/>
    </source>
</evidence>
<dbReference type="OrthoDB" id="6428926at2759"/>
<dbReference type="PANTHER" id="PTHR28594:SF1">
    <property type="entry name" value="ATR-INTERACTING PROTEIN"/>
    <property type="match status" value="1"/>
</dbReference>
<keyword evidence="3" id="KW-1185">Reference proteome</keyword>
<feature type="region of interest" description="Disordered" evidence="1">
    <location>
        <begin position="89"/>
        <end position="145"/>
    </location>
</feature>
<dbReference type="Proteomes" id="UP000245119">
    <property type="component" value="Linkage Group LG9"/>
</dbReference>
<gene>
    <name evidence="2" type="ORF">C0Q70_15395</name>
</gene>
<reference evidence="2 3" key="1">
    <citation type="submission" date="2018-04" db="EMBL/GenBank/DDBJ databases">
        <title>The genome of golden apple snail Pomacea canaliculata provides insight into stress tolerance and invasive adaptation.</title>
        <authorList>
            <person name="Liu C."/>
            <person name="Liu B."/>
            <person name="Ren Y."/>
            <person name="Zhang Y."/>
            <person name="Wang H."/>
            <person name="Li S."/>
            <person name="Jiang F."/>
            <person name="Yin L."/>
            <person name="Zhang G."/>
            <person name="Qian W."/>
            <person name="Fan W."/>
        </authorList>
    </citation>
    <scope>NUCLEOTIDE SEQUENCE [LARGE SCALE GENOMIC DNA]</scope>
    <source>
        <strain evidence="2">SZHN2017</strain>
        <tissue evidence="2">Muscle</tissue>
    </source>
</reference>
<feature type="compositionally biased region" description="Low complexity" evidence="1">
    <location>
        <begin position="91"/>
        <end position="107"/>
    </location>
</feature>
<dbReference type="GO" id="GO:0000077">
    <property type="term" value="P:DNA damage checkpoint signaling"/>
    <property type="evidence" value="ECO:0007669"/>
    <property type="project" value="InterPro"/>
</dbReference>